<sequence>MAVLKELSIVPDSTISSSSPPPPSSSYMPTTNMHITTHEDQDQDTEPLILPPITKRVVKTYGKSREANTEFDPDTSSTTLIEEPTSSARSATGFKSRRRSYSTARGASHEGERGDEMEMEVDEVPGTPSDSEQAFDASQETRVGDDMEVEKKATTIASASSPSDDEDEEEAPFQFSWQKKLQNWTAEDDERYKPRDEPDEPPSRSPLHSPARAPSIHLPKDASIPSSPPELPPTTQSPPRTQPTPSQPDDFGSSLTELRSSPIPRTTDADTFDLILAGERDPSPAPRRRQGKKRVGVVHDSDSEDDAGRGSPVNASRSSPVHEAASDEEMEAEPFVSRLSKPKSNDGEQPKDKGKSKVSRRTVPPLQFKADADLSGSGSGTSKAKKLKGKIREKESEKRTKTKPPTKKQKNELSLMKEQMIAEKEVHVPKAAPTNKYTLTSLLKGVKESVVPPQKSASFTVPPSDDPIQDFTSPPRHVDARSSTKVEARMDDDMGFGAPMGLVAPSSPPAFKLPAVKDMGQASGSKERATTYRSASESEGDDEELPDISEVLEVESRKKEEERKIRELREMKLKVLEKQQQQAGSSSRLTKQHVWEDDDDDDDDLVVVDEAGDEEEKRKERAKGLKVPEGKKKKRYSFPTVPVHKQRTNVEGRDGARGKGKAVVESQEMLTKRLLQDHARKAAEEKRKKEEDWVRRGGVVKENGVGVGAGGGLEEWVEKGLEVARRREEGLGEEDGEGSGSDGEWRPEEGSGEEAEGEDEREKDNEDVLMGSQRTEEGGDGFDEDMGMDMGADTQIDENENHQPKAPRRVVRPLTIVDSDDEQDTENKHPTGRVLVPDTSFSLPQASPPFPHDDDVDHEDQDEVQIPSLFAGHRSRASLSSSSFGEGTDNETDKENEGKWMFDRSEDKENKVVVRHGVGIGDGVGARPAMPPRLSSLQGLEEGVKRCLSMVFVDEEEANGGLRKPFGQILEGGVGDDDEDPFAFNAPPFAVRSTQASRLGSPMAIGFSSSPRVSRVPQPSFEASPPPLQFGLKGGDDVGFSQFTDDGEGVAPELGIDGEDENDENAPKAVALQPAFSQFFEPSAKPVAGPSCLSPLQARGSDLFSQQPGGGLDRLRKGFEDDDIPLTLDVRLQPALEVSDSRRRAADAIFEKEQEFVLLDAQRKPEKKKEELYVNEYGFLTQTRPEASTPQIYRVISPSQTTTLLNTHSVPRNSIIHTQSSSRKPLRTLSETDVFETDDSQPRRRIRKRSVSPLGDDGDLGGGYRSSPSPSPSKRPRDAFTALRRGAERVKSKKEKLQRSEFVEAEAEESDEDAMFGFGGKKKNNDEESGGEDEDKVVEGLVDDGQVEERVDLVMEKVK</sequence>
<dbReference type="HOGENOM" id="CLU_002696_0_0_1"/>
<evidence type="ECO:0000256" key="1">
    <source>
        <dbReference type="SAM" id="MobiDB-lite"/>
    </source>
</evidence>
<feature type="compositionally biased region" description="Polar residues" evidence="1">
    <location>
        <begin position="578"/>
        <end position="589"/>
    </location>
</feature>
<dbReference type="EMBL" id="KL197709">
    <property type="protein sequence ID" value="KDQ64940.1"/>
    <property type="molecule type" value="Genomic_DNA"/>
</dbReference>
<feature type="compositionally biased region" description="Basic and acidic residues" evidence="1">
    <location>
        <begin position="891"/>
        <end position="904"/>
    </location>
</feature>
<feature type="region of interest" description="Disordered" evidence="1">
    <location>
        <begin position="576"/>
        <end position="665"/>
    </location>
</feature>
<feature type="region of interest" description="Disordered" evidence="1">
    <location>
        <begin position="1208"/>
        <end position="1338"/>
    </location>
</feature>
<organism evidence="2 3">
    <name type="scientific">Jaapia argillacea MUCL 33604</name>
    <dbReference type="NCBI Taxonomy" id="933084"/>
    <lineage>
        <taxon>Eukaryota</taxon>
        <taxon>Fungi</taxon>
        <taxon>Dikarya</taxon>
        <taxon>Basidiomycota</taxon>
        <taxon>Agaricomycotina</taxon>
        <taxon>Agaricomycetes</taxon>
        <taxon>Agaricomycetidae</taxon>
        <taxon>Jaapiales</taxon>
        <taxon>Jaapiaceae</taxon>
        <taxon>Jaapia</taxon>
    </lineage>
</organism>
<evidence type="ECO:0000313" key="2">
    <source>
        <dbReference type="EMBL" id="KDQ64940.1"/>
    </source>
</evidence>
<name>A0A067QFM9_9AGAM</name>
<dbReference type="STRING" id="933084.A0A067QFM9"/>
<feature type="compositionally biased region" description="Basic and acidic residues" evidence="1">
    <location>
        <begin position="142"/>
        <end position="153"/>
    </location>
</feature>
<proteinExistence type="predicted"/>
<feature type="compositionally biased region" description="Basic and acidic residues" evidence="1">
    <location>
        <begin position="648"/>
        <end position="657"/>
    </location>
</feature>
<protein>
    <submittedName>
        <fullName evidence="2">Uncharacterized protein</fullName>
    </submittedName>
</protein>
<feature type="compositionally biased region" description="Acidic residues" evidence="1">
    <location>
        <begin position="854"/>
        <end position="863"/>
    </location>
</feature>
<feature type="region of interest" description="Disordered" evidence="1">
    <location>
        <begin position="506"/>
        <end position="563"/>
    </location>
</feature>
<feature type="compositionally biased region" description="Acidic residues" evidence="1">
    <location>
        <begin position="538"/>
        <end position="553"/>
    </location>
</feature>
<feature type="compositionally biased region" description="Basic and acidic residues" evidence="1">
    <location>
        <begin position="107"/>
        <end position="116"/>
    </location>
</feature>
<feature type="region of interest" description="Disordered" evidence="1">
    <location>
        <begin position="454"/>
        <end position="485"/>
    </location>
</feature>
<feature type="compositionally biased region" description="Polar residues" evidence="1">
    <location>
        <begin position="175"/>
        <end position="185"/>
    </location>
</feature>
<feature type="compositionally biased region" description="Pro residues" evidence="1">
    <location>
        <begin position="226"/>
        <end position="246"/>
    </location>
</feature>
<feature type="compositionally biased region" description="Basic and acidic residues" evidence="1">
    <location>
        <begin position="343"/>
        <end position="355"/>
    </location>
</feature>
<feature type="region of interest" description="Disordered" evidence="1">
    <location>
        <begin position="1"/>
        <end position="412"/>
    </location>
</feature>
<feature type="compositionally biased region" description="Basic and acidic residues" evidence="1">
    <location>
        <begin position="390"/>
        <end position="399"/>
    </location>
</feature>
<dbReference type="OrthoDB" id="3361281at2759"/>
<dbReference type="InParanoid" id="A0A067QFM9"/>
<feature type="compositionally biased region" description="Polar residues" evidence="1">
    <location>
        <begin position="128"/>
        <end position="141"/>
    </location>
</feature>
<feature type="compositionally biased region" description="Acidic residues" evidence="1">
    <location>
        <begin position="596"/>
        <end position="614"/>
    </location>
</feature>
<feature type="compositionally biased region" description="Acidic residues" evidence="1">
    <location>
        <begin position="750"/>
        <end position="759"/>
    </location>
</feature>
<gene>
    <name evidence="2" type="ORF">JAAARDRAFT_243319</name>
</gene>
<reference evidence="3" key="1">
    <citation type="journal article" date="2014" name="Proc. Natl. Acad. Sci. U.S.A.">
        <title>Extensive sampling of basidiomycete genomes demonstrates inadequacy of the white-rot/brown-rot paradigm for wood decay fungi.</title>
        <authorList>
            <person name="Riley R."/>
            <person name="Salamov A.A."/>
            <person name="Brown D.W."/>
            <person name="Nagy L.G."/>
            <person name="Floudas D."/>
            <person name="Held B.W."/>
            <person name="Levasseur A."/>
            <person name="Lombard V."/>
            <person name="Morin E."/>
            <person name="Otillar R."/>
            <person name="Lindquist E.A."/>
            <person name="Sun H."/>
            <person name="LaButti K.M."/>
            <person name="Schmutz J."/>
            <person name="Jabbour D."/>
            <person name="Luo H."/>
            <person name="Baker S.E."/>
            <person name="Pisabarro A.G."/>
            <person name="Walton J.D."/>
            <person name="Blanchette R.A."/>
            <person name="Henrissat B."/>
            <person name="Martin F."/>
            <person name="Cullen D."/>
            <person name="Hibbett D.S."/>
            <person name="Grigoriev I.V."/>
        </authorList>
    </citation>
    <scope>NUCLEOTIDE SEQUENCE [LARGE SCALE GENOMIC DNA]</scope>
    <source>
        <strain evidence="3">MUCL 33604</strain>
    </source>
</reference>
<feature type="compositionally biased region" description="Acidic residues" evidence="1">
    <location>
        <begin position="1327"/>
        <end position="1338"/>
    </location>
</feature>
<feature type="compositionally biased region" description="Basic and acidic residues" evidence="1">
    <location>
        <begin position="554"/>
        <end position="563"/>
    </location>
</feature>
<feature type="compositionally biased region" description="Basic and acidic residues" evidence="1">
    <location>
        <begin position="615"/>
        <end position="630"/>
    </location>
</feature>
<feature type="compositionally biased region" description="Acidic residues" evidence="1">
    <location>
        <begin position="778"/>
        <end position="787"/>
    </location>
</feature>
<feature type="compositionally biased region" description="Basic and acidic residues" evidence="1">
    <location>
        <begin position="1285"/>
        <end position="1302"/>
    </location>
</feature>
<feature type="compositionally biased region" description="Polar residues" evidence="1">
    <location>
        <begin position="74"/>
        <end position="90"/>
    </location>
</feature>
<feature type="compositionally biased region" description="Acidic residues" evidence="1">
    <location>
        <begin position="1303"/>
        <end position="1314"/>
    </location>
</feature>
<feature type="compositionally biased region" description="Basic residues" evidence="1">
    <location>
        <begin position="286"/>
        <end position="296"/>
    </location>
</feature>
<feature type="compositionally biased region" description="Basic and acidic residues" evidence="1">
    <location>
        <begin position="476"/>
        <end position="485"/>
    </location>
</feature>
<feature type="region of interest" description="Disordered" evidence="1">
    <location>
        <begin position="724"/>
        <end position="904"/>
    </location>
</feature>
<keyword evidence="3" id="KW-1185">Reference proteome</keyword>
<accession>A0A067QFM9</accession>
<feature type="compositionally biased region" description="Polar residues" evidence="1">
    <location>
        <begin position="1208"/>
        <end position="1223"/>
    </location>
</feature>
<dbReference type="Proteomes" id="UP000027265">
    <property type="component" value="Unassembled WGS sequence"/>
</dbReference>
<evidence type="ECO:0000313" key="3">
    <source>
        <dbReference type="Proteomes" id="UP000027265"/>
    </source>
</evidence>